<dbReference type="InterPro" id="IPR005116">
    <property type="entry name" value="Transp-assoc_OB_typ1"/>
</dbReference>
<dbReference type="NCBIfam" id="TIGR02142">
    <property type="entry name" value="modC_ABC"/>
    <property type="match status" value="1"/>
</dbReference>
<evidence type="ECO:0000256" key="5">
    <source>
        <dbReference type="ARBA" id="ARBA00022741"/>
    </source>
</evidence>
<sequence length="357" mass="38980">MMLEIRLKKTVGRFHLNATFSAEHGLTAVFGPSGAGKTLLAKTLAGLVTPDEGHIEIGGRTLYNTAKNINIPVHQRHIGFVFQEHRLFPHYSVRGNLTYGRGPQRSSNPITFDKVVEILGIGSLLERKPASLSGGERQRVAIGRALLSHPKILIMDEPLSSLDEGRKAEILPLIEALKSEFDLPTLYISHSIEEITRLADTILLLDNGEMKAAGPTGDILSRLDLIPYAGGYDAGTLIEAKVTSYEPGHHMLTLETESGGKLLITGGAKEIGTPVRLRIRARDVALSKSEPKSLSILNRFKGRVVDHCSGAEGMEELLLDVGFPLTARITRKSFEEMKLSKDTPIWALVKAVTISRS</sequence>
<dbReference type="InterPro" id="IPR050334">
    <property type="entry name" value="Molybdenum_import_ModC"/>
</dbReference>
<dbReference type="PROSITE" id="PS50893">
    <property type="entry name" value="ABC_TRANSPORTER_2"/>
    <property type="match status" value="1"/>
</dbReference>
<keyword evidence="1" id="KW-0813">Transport</keyword>
<dbReference type="InterPro" id="IPR003439">
    <property type="entry name" value="ABC_transporter-like_ATP-bd"/>
</dbReference>
<keyword evidence="2" id="KW-1003">Cell membrane</keyword>
<dbReference type="GO" id="GO:0015098">
    <property type="term" value="F:molybdate ion transmembrane transporter activity"/>
    <property type="evidence" value="ECO:0007669"/>
    <property type="project" value="InterPro"/>
</dbReference>
<dbReference type="InterPro" id="IPR004606">
    <property type="entry name" value="Mop_domain"/>
</dbReference>
<keyword evidence="6 12" id="KW-0067">ATP-binding</keyword>
<dbReference type="SUPFAM" id="SSF50331">
    <property type="entry name" value="MOP-like"/>
    <property type="match status" value="1"/>
</dbReference>
<keyword evidence="8" id="KW-0472">Membrane</keyword>
<organism evidence="12 13">
    <name type="scientific">Sneathiella litorea</name>
    <dbReference type="NCBI Taxonomy" id="2606216"/>
    <lineage>
        <taxon>Bacteria</taxon>
        <taxon>Pseudomonadati</taxon>
        <taxon>Pseudomonadota</taxon>
        <taxon>Alphaproteobacteria</taxon>
        <taxon>Sneathiellales</taxon>
        <taxon>Sneathiellaceae</taxon>
        <taxon>Sneathiella</taxon>
    </lineage>
</organism>
<dbReference type="PROSITE" id="PS51866">
    <property type="entry name" value="MOP"/>
    <property type="match status" value="1"/>
</dbReference>
<evidence type="ECO:0000256" key="7">
    <source>
        <dbReference type="ARBA" id="ARBA00022967"/>
    </source>
</evidence>
<dbReference type="InterPro" id="IPR003593">
    <property type="entry name" value="AAA+_ATPase"/>
</dbReference>
<evidence type="ECO:0000256" key="9">
    <source>
        <dbReference type="PROSITE-ProRule" id="PRU01213"/>
    </source>
</evidence>
<dbReference type="GO" id="GO:0140359">
    <property type="term" value="F:ABC-type transporter activity"/>
    <property type="evidence" value="ECO:0007669"/>
    <property type="project" value="InterPro"/>
</dbReference>
<keyword evidence="3 9" id="KW-0500">Molybdenum</keyword>
<evidence type="ECO:0000256" key="6">
    <source>
        <dbReference type="ARBA" id="ARBA00022840"/>
    </source>
</evidence>
<keyword evidence="13" id="KW-1185">Reference proteome</keyword>
<name>A0A6L8W8Y8_9PROT</name>
<dbReference type="AlphaFoldDB" id="A0A6L8W8Y8"/>
<comment type="caution">
    <text evidence="12">The sequence shown here is derived from an EMBL/GenBank/DDBJ whole genome shotgun (WGS) entry which is preliminary data.</text>
</comment>
<evidence type="ECO:0000259" key="11">
    <source>
        <dbReference type="PROSITE" id="PS51866"/>
    </source>
</evidence>
<accession>A0A6L8W8Y8</accession>
<dbReference type="InterPro" id="IPR017871">
    <property type="entry name" value="ABC_transporter-like_CS"/>
</dbReference>
<dbReference type="GO" id="GO:0016020">
    <property type="term" value="C:membrane"/>
    <property type="evidence" value="ECO:0007669"/>
    <property type="project" value="InterPro"/>
</dbReference>
<dbReference type="InterPro" id="IPR027417">
    <property type="entry name" value="P-loop_NTPase"/>
</dbReference>
<dbReference type="InterPro" id="IPR011868">
    <property type="entry name" value="ModC_ABC_ATP-bd"/>
</dbReference>
<proteinExistence type="predicted"/>
<protein>
    <submittedName>
        <fullName evidence="12">Molybdenum ABC transporter ATP-binding protein</fullName>
    </submittedName>
</protein>
<evidence type="ECO:0000256" key="4">
    <source>
        <dbReference type="ARBA" id="ARBA00022519"/>
    </source>
</evidence>
<dbReference type="EMBL" id="WTUW01000002">
    <property type="protein sequence ID" value="MZR30922.1"/>
    <property type="molecule type" value="Genomic_DNA"/>
</dbReference>
<dbReference type="Gene3D" id="2.40.50.100">
    <property type="match status" value="1"/>
</dbReference>
<dbReference type="SMART" id="SM00382">
    <property type="entry name" value="AAA"/>
    <property type="match status" value="1"/>
</dbReference>
<dbReference type="Pfam" id="PF03459">
    <property type="entry name" value="TOBE"/>
    <property type="match status" value="1"/>
</dbReference>
<reference evidence="12 13" key="1">
    <citation type="submission" date="2019-12" db="EMBL/GenBank/DDBJ databases">
        <title>Snethiella sp. nov. sp. isolated from sea sand.</title>
        <authorList>
            <person name="Kim J."/>
            <person name="Jeong S.E."/>
            <person name="Jung H.S."/>
            <person name="Jeon C.O."/>
        </authorList>
    </citation>
    <scope>NUCLEOTIDE SEQUENCE [LARGE SCALE GENOMIC DNA]</scope>
    <source>
        <strain evidence="12 13">DP05</strain>
    </source>
</reference>
<dbReference type="RefSeq" id="WP_161315462.1">
    <property type="nucleotide sequence ID" value="NZ_WTUW01000002.1"/>
</dbReference>
<keyword evidence="5" id="KW-0547">Nucleotide-binding</keyword>
<dbReference type="Gene3D" id="3.40.50.300">
    <property type="entry name" value="P-loop containing nucleotide triphosphate hydrolases"/>
    <property type="match status" value="1"/>
</dbReference>
<evidence type="ECO:0000259" key="10">
    <source>
        <dbReference type="PROSITE" id="PS50893"/>
    </source>
</evidence>
<evidence type="ECO:0000256" key="2">
    <source>
        <dbReference type="ARBA" id="ARBA00022475"/>
    </source>
</evidence>
<dbReference type="SUPFAM" id="SSF52540">
    <property type="entry name" value="P-loop containing nucleoside triphosphate hydrolases"/>
    <property type="match status" value="1"/>
</dbReference>
<dbReference type="PROSITE" id="PS00211">
    <property type="entry name" value="ABC_TRANSPORTER_1"/>
    <property type="match status" value="1"/>
</dbReference>
<feature type="domain" description="ABC transporter" evidence="10">
    <location>
        <begin position="2"/>
        <end position="232"/>
    </location>
</feature>
<dbReference type="GO" id="GO:0016887">
    <property type="term" value="F:ATP hydrolysis activity"/>
    <property type="evidence" value="ECO:0007669"/>
    <property type="project" value="InterPro"/>
</dbReference>
<feature type="domain" description="Mop" evidence="11">
    <location>
        <begin position="293"/>
        <end position="357"/>
    </location>
</feature>
<dbReference type="InterPro" id="IPR008995">
    <property type="entry name" value="Mo/tungstate-bd_C_term_dom"/>
</dbReference>
<keyword evidence="7" id="KW-1278">Translocase</keyword>
<keyword evidence="4" id="KW-0997">Cell inner membrane</keyword>
<dbReference type="Pfam" id="PF00005">
    <property type="entry name" value="ABC_tran"/>
    <property type="match status" value="1"/>
</dbReference>
<gene>
    <name evidence="12" type="primary">modC</name>
    <name evidence="12" type="ORF">GQE98_09780</name>
</gene>
<evidence type="ECO:0000256" key="3">
    <source>
        <dbReference type="ARBA" id="ARBA00022505"/>
    </source>
</evidence>
<evidence type="ECO:0000256" key="8">
    <source>
        <dbReference type="ARBA" id="ARBA00023136"/>
    </source>
</evidence>
<evidence type="ECO:0000313" key="12">
    <source>
        <dbReference type="EMBL" id="MZR30922.1"/>
    </source>
</evidence>
<dbReference type="PANTHER" id="PTHR43514:SF4">
    <property type="entry name" value="ABC TRANSPORTER I FAMILY MEMBER 10"/>
    <property type="match status" value="1"/>
</dbReference>
<evidence type="ECO:0000313" key="13">
    <source>
        <dbReference type="Proteomes" id="UP000476030"/>
    </source>
</evidence>
<evidence type="ECO:0000256" key="1">
    <source>
        <dbReference type="ARBA" id="ARBA00022448"/>
    </source>
</evidence>
<dbReference type="Proteomes" id="UP000476030">
    <property type="component" value="Unassembled WGS sequence"/>
</dbReference>
<dbReference type="GO" id="GO:0005524">
    <property type="term" value="F:ATP binding"/>
    <property type="evidence" value="ECO:0007669"/>
    <property type="project" value="UniProtKB-KW"/>
</dbReference>
<dbReference type="PANTHER" id="PTHR43514">
    <property type="entry name" value="ABC TRANSPORTER I FAMILY MEMBER 10"/>
    <property type="match status" value="1"/>
</dbReference>